<evidence type="ECO:0000256" key="2">
    <source>
        <dbReference type="ARBA" id="ARBA00002901"/>
    </source>
</evidence>
<dbReference type="Proteomes" id="UP000004358">
    <property type="component" value="Unassembled WGS sequence"/>
</dbReference>
<dbReference type="SUPFAM" id="SSF53218">
    <property type="entry name" value="Molybdenum cofactor biosynthesis proteins"/>
    <property type="match status" value="1"/>
</dbReference>
<accession>A3ZLK9</accession>
<evidence type="ECO:0000256" key="4">
    <source>
        <dbReference type="ARBA" id="ARBA00010763"/>
    </source>
</evidence>
<dbReference type="InterPro" id="IPR001453">
    <property type="entry name" value="MoaB/Mog_dom"/>
</dbReference>
<dbReference type="PANTHER" id="PTHR10192">
    <property type="entry name" value="MOLYBDOPTERIN BIOSYNTHESIS PROTEIN"/>
    <property type="match status" value="1"/>
</dbReference>
<comment type="function">
    <text evidence="2 11">Catalyzes the insertion of molybdate into adenylated molybdopterin with the concomitant release of AMP.</text>
</comment>
<evidence type="ECO:0000313" key="14">
    <source>
        <dbReference type="Proteomes" id="UP000004358"/>
    </source>
</evidence>
<comment type="caution">
    <text evidence="13">The sequence shown here is derived from an EMBL/GenBank/DDBJ whole genome shotgun (WGS) entry which is preliminary data.</text>
</comment>
<dbReference type="GO" id="GO:0046872">
    <property type="term" value="F:metal ion binding"/>
    <property type="evidence" value="ECO:0007669"/>
    <property type="project" value="UniProtKB-UniRule"/>
</dbReference>
<dbReference type="InterPro" id="IPR038987">
    <property type="entry name" value="MoeA-like"/>
</dbReference>
<evidence type="ECO:0000256" key="7">
    <source>
        <dbReference type="ARBA" id="ARBA00022723"/>
    </source>
</evidence>
<comment type="similarity">
    <text evidence="4 11">Belongs to the MoeA family.</text>
</comment>
<evidence type="ECO:0000256" key="11">
    <source>
        <dbReference type="RuleBase" id="RU365090"/>
    </source>
</evidence>
<dbReference type="FunFam" id="3.40.980.10:FF:000004">
    <property type="entry name" value="Molybdopterin molybdenumtransferase"/>
    <property type="match status" value="1"/>
</dbReference>
<dbReference type="InterPro" id="IPR036135">
    <property type="entry name" value="MoeA_linker/N_sf"/>
</dbReference>
<evidence type="ECO:0000256" key="5">
    <source>
        <dbReference type="ARBA" id="ARBA00022505"/>
    </source>
</evidence>
<feature type="domain" description="MoaB/Mog" evidence="12">
    <location>
        <begin position="177"/>
        <end position="318"/>
    </location>
</feature>
<dbReference type="EMBL" id="AANZ01000001">
    <property type="protein sequence ID" value="EAQ82642.1"/>
    <property type="molecule type" value="Genomic_DNA"/>
</dbReference>
<organism evidence="13 14">
    <name type="scientific">Blastopirellula marina DSM 3645</name>
    <dbReference type="NCBI Taxonomy" id="314230"/>
    <lineage>
        <taxon>Bacteria</taxon>
        <taxon>Pseudomonadati</taxon>
        <taxon>Planctomycetota</taxon>
        <taxon>Planctomycetia</taxon>
        <taxon>Pirellulales</taxon>
        <taxon>Pirellulaceae</taxon>
        <taxon>Blastopirellula</taxon>
    </lineage>
</organism>
<dbReference type="InterPro" id="IPR008284">
    <property type="entry name" value="MoCF_biosynth_CS"/>
</dbReference>
<dbReference type="SUPFAM" id="SSF63867">
    <property type="entry name" value="MoeA C-terminal domain-like"/>
    <property type="match status" value="1"/>
</dbReference>
<dbReference type="AlphaFoldDB" id="A3ZLK9"/>
<keyword evidence="7 11" id="KW-0479">Metal-binding</keyword>
<dbReference type="Gene3D" id="3.40.980.10">
    <property type="entry name" value="MoaB/Mog-like domain"/>
    <property type="match status" value="1"/>
</dbReference>
<gene>
    <name evidence="13" type="ORF">DSM3645_09592</name>
</gene>
<dbReference type="STRING" id="314230.DSM3645_09592"/>
<dbReference type="Pfam" id="PF00994">
    <property type="entry name" value="MoCF_biosynth"/>
    <property type="match status" value="1"/>
</dbReference>
<name>A3ZLK9_9BACT</name>
<evidence type="ECO:0000313" key="13">
    <source>
        <dbReference type="EMBL" id="EAQ82642.1"/>
    </source>
</evidence>
<evidence type="ECO:0000256" key="3">
    <source>
        <dbReference type="ARBA" id="ARBA00005046"/>
    </source>
</evidence>
<dbReference type="InterPro" id="IPR005111">
    <property type="entry name" value="MoeA_C_domain_IV"/>
</dbReference>
<reference evidence="13 14" key="1">
    <citation type="submission" date="2006-02" db="EMBL/GenBank/DDBJ databases">
        <authorList>
            <person name="Amann R."/>
            <person name="Ferriera S."/>
            <person name="Johnson J."/>
            <person name="Kravitz S."/>
            <person name="Halpern A."/>
            <person name="Remington K."/>
            <person name="Beeson K."/>
            <person name="Tran B."/>
            <person name="Rogers Y.-H."/>
            <person name="Friedman R."/>
            <person name="Venter J.C."/>
        </authorList>
    </citation>
    <scope>NUCLEOTIDE SEQUENCE [LARGE SCALE GENOMIC DNA]</scope>
    <source>
        <strain evidence="13 14">DSM 3645</strain>
    </source>
</reference>
<dbReference type="NCBIfam" id="TIGR00177">
    <property type="entry name" value="molyb_syn"/>
    <property type="match status" value="1"/>
</dbReference>
<dbReference type="Gene3D" id="3.90.105.10">
    <property type="entry name" value="Molybdopterin biosynthesis moea protein, domain 2"/>
    <property type="match status" value="1"/>
</dbReference>
<evidence type="ECO:0000256" key="1">
    <source>
        <dbReference type="ARBA" id="ARBA00001946"/>
    </source>
</evidence>
<comment type="pathway">
    <text evidence="3 11">Cofactor biosynthesis; molybdopterin biosynthesis.</text>
</comment>
<dbReference type="PANTHER" id="PTHR10192:SF5">
    <property type="entry name" value="GEPHYRIN"/>
    <property type="match status" value="1"/>
</dbReference>
<dbReference type="GO" id="GO:0006777">
    <property type="term" value="P:Mo-molybdopterin cofactor biosynthetic process"/>
    <property type="evidence" value="ECO:0007669"/>
    <property type="project" value="UniProtKB-UniRule"/>
</dbReference>
<dbReference type="NCBIfam" id="NF045515">
    <property type="entry name" value="Glp_gephyrin"/>
    <property type="match status" value="1"/>
</dbReference>
<dbReference type="CDD" id="cd00887">
    <property type="entry name" value="MoeA"/>
    <property type="match status" value="1"/>
</dbReference>
<keyword evidence="6 11" id="KW-0808">Transferase</keyword>
<sequence length="401" mass="41977">MISITEALDLIDQHAAKSPAQQVAALEAVGCLLAEDVASDIDSPPYDKAMMDGYAVVAADLASDSAELDVIEVITAGNVPTKKVAASQAAQIMTGAPIPAGADAVVMIEQTQMIGEARVRIEAPNITAGKNIMPKASSLARGATVLSAGKRLRPLEVGILAEVGRDHVSVVPQPRVAILSTGDELVEVGEMPGPGRIRNSNGPMLAAQIAAAEGTPINLGIARDVRQELTEKIARGLEADILVLSGGVSAGLLDLVPSVLAEHQVVQIFHKVQLKPGKPIWFGKRVVSGKTTLVFGLPGNPVSSMVCFELFVRRAIGLLAGRTENELRSAEVELAEPFFHRGDRPTLFPARWVNAAQRTAAPLAWKGSADLAAMAAADLLLQFPAGDAEYLAGDRIAGLVL</sequence>
<dbReference type="eggNOG" id="COG0303">
    <property type="taxonomic scope" value="Bacteria"/>
</dbReference>
<dbReference type="SUPFAM" id="SSF63882">
    <property type="entry name" value="MoeA N-terminal region -like"/>
    <property type="match status" value="1"/>
</dbReference>
<dbReference type="GO" id="GO:0005829">
    <property type="term" value="C:cytosol"/>
    <property type="evidence" value="ECO:0007669"/>
    <property type="project" value="TreeGrafter"/>
</dbReference>
<dbReference type="EC" id="2.10.1.1" evidence="11"/>
<dbReference type="InterPro" id="IPR036425">
    <property type="entry name" value="MoaB/Mog-like_dom_sf"/>
</dbReference>
<dbReference type="OrthoDB" id="9804758at2"/>
<dbReference type="Gene3D" id="2.170.190.11">
    <property type="entry name" value="Molybdopterin biosynthesis moea protein, domain 3"/>
    <property type="match status" value="1"/>
</dbReference>
<comment type="cofactor">
    <cofactor evidence="1 11">
        <name>Mg(2+)</name>
        <dbReference type="ChEBI" id="CHEBI:18420"/>
    </cofactor>
</comment>
<evidence type="ECO:0000259" key="12">
    <source>
        <dbReference type="SMART" id="SM00852"/>
    </source>
</evidence>
<evidence type="ECO:0000256" key="6">
    <source>
        <dbReference type="ARBA" id="ARBA00022679"/>
    </source>
</evidence>
<dbReference type="FunFam" id="2.170.190.11:FF:000001">
    <property type="entry name" value="Molybdopterin molybdenumtransferase"/>
    <property type="match status" value="1"/>
</dbReference>
<dbReference type="Pfam" id="PF03453">
    <property type="entry name" value="MoeA_N"/>
    <property type="match status" value="1"/>
</dbReference>
<dbReference type="GO" id="GO:0061599">
    <property type="term" value="F:molybdopterin molybdotransferase activity"/>
    <property type="evidence" value="ECO:0007669"/>
    <property type="project" value="UniProtKB-UniRule"/>
</dbReference>
<dbReference type="Gene3D" id="2.40.340.10">
    <property type="entry name" value="MoeA, C-terminal, domain IV"/>
    <property type="match status" value="1"/>
</dbReference>
<comment type="catalytic activity">
    <reaction evidence="10">
        <text>adenylyl-molybdopterin + molybdate = Mo-molybdopterin + AMP + H(+)</text>
        <dbReference type="Rhea" id="RHEA:35047"/>
        <dbReference type="ChEBI" id="CHEBI:15378"/>
        <dbReference type="ChEBI" id="CHEBI:36264"/>
        <dbReference type="ChEBI" id="CHEBI:62727"/>
        <dbReference type="ChEBI" id="CHEBI:71302"/>
        <dbReference type="ChEBI" id="CHEBI:456215"/>
        <dbReference type="EC" id="2.10.1.1"/>
    </reaction>
</comment>
<dbReference type="SMART" id="SM00852">
    <property type="entry name" value="MoCF_biosynth"/>
    <property type="match status" value="1"/>
</dbReference>
<dbReference type="HOGENOM" id="CLU_010186_7_0_0"/>
<evidence type="ECO:0000256" key="9">
    <source>
        <dbReference type="ARBA" id="ARBA00023150"/>
    </source>
</evidence>
<dbReference type="RefSeq" id="WP_002655512.1">
    <property type="nucleotide sequence ID" value="NZ_CH672377.1"/>
</dbReference>
<keyword evidence="5 11" id="KW-0500">Molybdenum</keyword>
<protein>
    <recommendedName>
        <fullName evidence="11">Molybdopterin molybdenumtransferase</fullName>
        <ecNumber evidence="11">2.10.1.1</ecNumber>
    </recommendedName>
</protein>
<dbReference type="PROSITE" id="PS01079">
    <property type="entry name" value="MOCF_BIOSYNTHESIS_2"/>
    <property type="match status" value="1"/>
</dbReference>
<dbReference type="InterPro" id="IPR036688">
    <property type="entry name" value="MoeA_C_domain_IV_sf"/>
</dbReference>
<evidence type="ECO:0000256" key="10">
    <source>
        <dbReference type="ARBA" id="ARBA00047317"/>
    </source>
</evidence>
<evidence type="ECO:0000256" key="8">
    <source>
        <dbReference type="ARBA" id="ARBA00022842"/>
    </source>
</evidence>
<keyword evidence="9 11" id="KW-0501">Molybdenum cofactor biosynthesis</keyword>
<dbReference type="InterPro" id="IPR005110">
    <property type="entry name" value="MoeA_linker/N"/>
</dbReference>
<proteinExistence type="inferred from homology"/>
<dbReference type="Pfam" id="PF03454">
    <property type="entry name" value="MoeA_C"/>
    <property type="match status" value="1"/>
</dbReference>
<keyword evidence="8 11" id="KW-0460">Magnesium</keyword>
<dbReference type="UniPathway" id="UPA00344"/>